<feature type="domain" description="Clusterin N-terminal" evidence="11">
    <location>
        <begin position="21"/>
        <end position="233"/>
    </location>
</feature>
<evidence type="ECO:0000256" key="4">
    <source>
        <dbReference type="ARBA" id="ARBA00022729"/>
    </source>
</evidence>
<keyword evidence="3" id="KW-0964">Secreted</keyword>
<dbReference type="GeneTree" id="ENSGT00530000063668"/>
<reference evidence="13 14" key="1">
    <citation type="submission" date="2018-05" db="EMBL/GenBank/DDBJ databases">
        <authorList>
            <person name="Datahose"/>
        </authorList>
    </citation>
    <scope>NUCLEOTIDE SEQUENCE</scope>
</reference>
<dbReference type="OrthoDB" id="9894485at2759"/>
<evidence type="ECO:0000256" key="8">
    <source>
        <dbReference type="RuleBase" id="RU000629"/>
    </source>
</evidence>
<reference evidence="13" key="4">
    <citation type="submission" date="2025-09" db="UniProtKB">
        <authorList>
            <consortium name="Ensembl"/>
        </authorList>
    </citation>
    <scope>IDENTIFICATION</scope>
</reference>
<evidence type="ECO:0000256" key="3">
    <source>
        <dbReference type="ARBA" id="ARBA00022525"/>
    </source>
</evidence>
<evidence type="ECO:0000313" key="14">
    <source>
        <dbReference type="Proteomes" id="UP000265100"/>
    </source>
</evidence>
<proteinExistence type="inferred from homology"/>
<dbReference type="STRING" id="8154.ENSACLP00000001579"/>
<evidence type="ECO:0000256" key="1">
    <source>
        <dbReference type="ARBA" id="ARBA00004613"/>
    </source>
</evidence>
<dbReference type="OMA" id="KYGWVSQ"/>
<dbReference type="SMART" id="SM00030">
    <property type="entry name" value="CLb"/>
    <property type="match status" value="1"/>
</dbReference>
<evidence type="ECO:0000313" key="13">
    <source>
        <dbReference type="Ensembl" id="ENSACLP00000001579.1"/>
    </source>
</evidence>
<comment type="subcellular location">
    <subcellularLocation>
        <location evidence="1">Secreted</location>
    </subcellularLocation>
</comment>
<organism evidence="13 14">
    <name type="scientific">Astatotilapia calliptera</name>
    <name type="common">Eastern happy</name>
    <name type="synonym">Chromis callipterus</name>
    <dbReference type="NCBI Taxonomy" id="8154"/>
    <lineage>
        <taxon>Eukaryota</taxon>
        <taxon>Metazoa</taxon>
        <taxon>Chordata</taxon>
        <taxon>Craniata</taxon>
        <taxon>Vertebrata</taxon>
        <taxon>Euteleostomi</taxon>
        <taxon>Actinopterygii</taxon>
        <taxon>Neopterygii</taxon>
        <taxon>Teleostei</taxon>
        <taxon>Neoteleostei</taxon>
        <taxon>Acanthomorphata</taxon>
        <taxon>Ovalentaria</taxon>
        <taxon>Cichlomorphae</taxon>
        <taxon>Cichliformes</taxon>
        <taxon>Cichlidae</taxon>
        <taxon>African cichlids</taxon>
        <taxon>Pseudocrenilabrinae</taxon>
        <taxon>Haplochromini</taxon>
        <taxon>Astatotilapia</taxon>
    </lineage>
</organism>
<dbReference type="GO" id="GO:0051787">
    <property type="term" value="F:misfolded protein binding"/>
    <property type="evidence" value="ECO:0007669"/>
    <property type="project" value="TreeGrafter"/>
</dbReference>
<dbReference type="GeneID" id="113029147"/>
<dbReference type="RefSeq" id="XP_026035603.1">
    <property type="nucleotide sequence ID" value="XM_026179818.1"/>
</dbReference>
<dbReference type="RefSeq" id="XP_026035604.1">
    <property type="nucleotide sequence ID" value="XM_026179819.1"/>
</dbReference>
<dbReference type="Ensembl" id="ENSACLT00000001613.2">
    <property type="protein sequence ID" value="ENSACLP00000001579.1"/>
    <property type="gene ID" value="ENSACLG00000001106.2"/>
</dbReference>
<reference evidence="14" key="2">
    <citation type="submission" date="2023-03" db="EMBL/GenBank/DDBJ databases">
        <authorList>
            <consortium name="Wellcome Sanger Institute Data Sharing"/>
        </authorList>
    </citation>
    <scope>NUCLEOTIDE SEQUENCE [LARGE SCALE GENOMIC DNA]</scope>
</reference>
<keyword evidence="7" id="KW-0325">Glycoprotein</keyword>
<evidence type="ECO:0000256" key="5">
    <source>
        <dbReference type="ARBA" id="ARBA00023054"/>
    </source>
</evidence>
<keyword evidence="5 9" id="KW-0175">Coiled coil</keyword>
<dbReference type="InterPro" id="IPR000753">
    <property type="entry name" value="Clusterin-like"/>
</dbReference>
<dbReference type="SMART" id="SM00035">
    <property type="entry name" value="CLa"/>
    <property type="match status" value="1"/>
</dbReference>
<gene>
    <name evidence="13" type="primary">CLUL1</name>
</gene>
<evidence type="ECO:0000259" key="11">
    <source>
        <dbReference type="SMART" id="SM00030"/>
    </source>
</evidence>
<dbReference type="Proteomes" id="UP000265100">
    <property type="component" value="Chromosome 9"/>
</dbReference>
<dbReference type="PANTHER" id="PTHR10970:SF2">
    <property type="entry name" value="CLUSTERIN-LIKE PROTEIN 1"/>
    <property type="match status" value="1"/>
</dbReference>
<keyword evidence="6" id="KW-1015">Disulfide bond</keyword>
<dbReference type="Bgee" id="ENSACLG00000001106">
    <property type="expression patterns" value="Expressed in camera-type eye and 2 other cell types or tissues"/>
</dbReference>
<evidence type="ECO:0000256" key="6">
    <source>
        <dbReference type="ARBA" id="ARBA00023157"/>
    </source>
</evidence>
<name>A0A3P8NA41_ASTCA</name>
<evidence type="ECO:0000256" key="7">
    <source>
        <dbReference type="ARBA" id="ARBA00023180"/>
    </source>
</evidence>
<dbReference type="GO" id="GO:0005634">
    <property type="term" value="C:nucleus"/>
    <property type="evidence" value="ECO:0007669"/>
    <property type="project" value="TreeGrafter"/>
</dbReference>
<sequence>MWRFLAQILFIAEVMLCAADSPPISEETLKRLSAAGEQYVDEELKGTLLGVKQVKEMMEKKEEKHRHLMDALRHSSDKKKGVMQLAKETQQKVEEAEQQCQDLTKSSFGECQPCLEDSCKAFYTSTCRRGFASFSFKVEEFFRKMATKLEDAEQVHNKNQENSGENVAAEKQVTEDKSNMELLQAEASFSDLLSNISLLYNQSIGLAKKMQPVFGHAFLETFATELQSSTLSTRGSSSGFLGSVGLEHVLHSVLDFGKSVLEGFSAPVADLFEEIKEAEEYVQQSSRDTGLFSAMGPLQSRYMCRRLRRQASECWKLQDLCETCRDYLLKACPSMQQLHSEMEEMYMLLNASRQQYDGRLQLVHRHTADTQMWLSSMHDKYGWVSQLSNSTVDPHSIFSVILVSPQQQIKNNKPKADSSVTVSIMDSAPVTILVPADLEVDDPAFIQNVALEALTLYKRKIKGME</sequence>
<dbReference type="PANTHER" id="PTHR10970">
    <property type="entry name" value="CLUSTERIN"/>
    <property type="match status" value="1"/>
</dbReference>
<dbReference type="InterPro" id="IPR016014">
    <property type="entry name" value="Clusterin_N"/>
</dbReference>
<feature type="coiled-coil region" evidence="9">
    <location>
        <begin position="51"/>
        <end position="106"/>
    </location>
</feature>
<dbReference type="Pfam" id="PF01093">
    <property type="entry name" value="Clusterin"/>
    <property type="match status" value="1"/>
</dbReference>
<reference evidence="13" key="3">
    <citation type="submission" date="2025-08" db="UniProtKB">
        <authorList>
            <consortium name="Ensembl"/>
        </authorList>
    </citation>
    <scope>IDENTIFICATION</scope>
</reference>
<feature type="domain" description="Clusterin C-terminal" evidence="12">
    <location>
        <begin position="252"/>
        <end position="458"/>
    </location>
</feature>
<feature type="signal peptide" evidence="10">
    <location>
        <begin position="1"/>
        <end position="19"/>
    </location>
</feature>
<accession>A0A3P8NA41</accession>
<evidence type="ECO:0000256" key="10">
    <source>
        <dbReference type="SAM" id="SignalP"/>
    </source>
</evidence>
<evidence type="ECO:0000256" key="9">
    <source>
        <dbReference type="SAM" id="Coils"/>
    </source>
</evidence>
<dbReference type="AlphaFoldDB" id="A0A3P8NA41"/>
<evidence type="ECO:0000256" key="2">
    <source>
        <dbReference type="ARBA" id="ARBA00010069"/>
    </source>
</evidence>
<dbReference type="InterPro" id="IPR016015">
    <property type="entry name" value="Clusterin_C"/>
</dbReference>
<protein>
    <recommendedName>
        <fullName evidence="8">Clusterin</fullName>
    </recommendedName>
</protein>
<comment type="similarity">
    <text evidence="2 8">Belongs to the clusterin family.</text>
</comment>
<feature type="chain" id="PRO_5018291250" description="Clusterin" evidence="10">
    <location>
        <begin position="20"/>
        <end position="465"/>
    </location>
</feature>
<keyword evidence="4 10" id="KW-0732">Signal</keyword>
<dbReference type="GO" id="GO:0005615">
    <property type="term" value="C:extracellular space"/>
    <property type="evidence" value="ECO:0007669"/>
    <property type="project" value="TreeGrafter"/>
</dbReference>
<evidence type="ECO:0000259" key="12">
    <source>
        <dbReference type="SMART" id="SM00035"/>
    </source>
</evidence>
<keyword evidence="14" id="KW-1185">Reference proteome</keyword>